<sequence length="401" mass="42760">MKRKLALTLLTAAITFGMVSSVTAQEQESDVTVNVSDVTQIDVRPSALTYGEGSGDSGIAPGADVAISDEGYEHIDLENIGSVPIEQIHAEATMHQDNPFGDSSANNFNTGNFVTLSTETASNEYSIPGVNGLSNMTYLNRVEYAEENPPEYIFNEETDGDNDGVQLTGGTTAINDIGASRVGRFRVGAAEYFWALYSETSTPSTGTNDDWVLRVGDTPHTPTQLGTVDFRNPDDVDGEVDYTEYNASSQSSSGESGVSRIDSHTLVSFDTSSDQFTGQSLINEGSASSNASDIDSSEARNYNLFVDGDNANGTQIVRTHFNVEQQSPQLSSGNPTYRTSETNSGAQQAIFFANTDGDRLQPGQNFPINIGVQLPNGVDRSRIDTGTVTVVATADSQLGSN</sequence>
<keyword evidence="3" id="KW-1185">Reference proteome</keyword>
<dbReference type="EMBL" id="CP040089">
    <property type="protein sequence ID" value="QGA80129.1"/>
    <property type="molecule type" value="Genomic_DNA"/>
</dbReference>
<protein>
    <submittedName>
        <fullName evidence="2">Uncharacterized protein</fullName>
    </submittedName>
</protein>
<gene>
    <name evidence="2" type="ORF">LC1Nh_0225</name>
</gene>
<accession>A0A5Q0UGL6</accession>
<name>A0A5Q0UGL6_9ARCH</name>
<evidence type="ECO:0000313" key="2">
    <source>
        <dbReference type="EMBL" id="QGA80129.1"/>
    </source>
</evidence>
<proteinExistence type="predicted"/>
<dbReference type="AlphaFoldDB" id="A0A5Q0UGL6"/>
<evidence type="ECO:0000256" key="1">
    <source>
        <dbReference type="SAM" id="MobiDB-lite"/>
    </source>
</evidence>
<organism evidence="2 3">
    <name type="scientific">Candidatus Nanohalobium constans</name>
    <dbReference type="NCBI Taxonomy" id="2565781"/>
    <lineage>
        <taxon>Archaea</taxon>
        <taxon>Candidatus Nanohalarchaeota</taxon>
        <taxon>Candidatus Nanohalobia</taxon>
        <taxon>Candidatus Nanohalobiales</taxon>
        <taxon>Candidatus Nanohalobiaceae</taxon>
        <taxon>Candidatus Nanohalobium</taxon>
    </lineage>
</organism>
<feature type="region of interest" description="Disordered" evidence="1">
    <location>
        <begin position="217"/>
        <end position="240"/>
    </location>
</feature>
<reference evidence="3" key="1">
    <citation type="submission" date="2019-05" db="EMBL/GenBank/DDBJ databases">
        <title>Candidatus Nanohalobium constans, a novel model system to study the DPANN nano-sized archaea: genomic and physiological characterization of a nanoarchaeon co-cultured with its chitinotrophic host.</title>
        <authorList>
            <person name="La Cono V."/>
            <person name="Arcadi E."/>
            <person name="Crisafi F."/>
            <person name="Denaro R."/>
            <person name="La Spada G."/>
            <person name="Messina E."/>
            <person name="Smedile F."/>
            <person name="Toshchakov S.V."/>
            <person name="Shevchenko M.A."/>
            <person name="Golyshin P.N."/>
            <person name="Golyshina O.V."/>
            <person name="Ferrer M."/>
            <person name="Rohde M."/>
            <person name="Mushegian A."/>
            <person name="Sorokin D.Y."/>
            <person name="Giuliano L."/>
            <person name="Yakimov M.M."/>
        </authorList>
    </citation>
    <scope>NUCLEOTIDE SEQUENCE [LARGE SCALE GENOMIC DNA]</scope>
    <source>
        <strain evidence="3">LC1Nh</strain>
    </source>
</reference>
<dbReference type="KEGG" id="ncon:LC1Nh_0225"/>
<dbReference type="RefSeq" id="WP_153549866.1">
    <property type="nucleotide sequence ID" value="NZ_CP040089.1"/>
</dbReference>
<dbReference type="Proteomes" id="UP000377803">
    <property type="component" value="Chromosome"/>
</dbReference>
<evidence type="ECO:0000313" key="3">
    <source>
        <dbReference type="Proteomes" id="UP000377803"/>
    </source>
</evidence>
<dbReference type="GeneID" id="42364606"/>